<evidence type="ECO:0000256" key="1">
    <source>
        <dbReference type="ARBA" id="ARBA00001946"/>
    </source>
</evidence>
<evidence type="ECO:0000256" key="3">
    <source>
        <dbReference type="ARBA" id="ARBA00022516"/>
    </source>
</evidence>
<dbReference type="Pfam" id="PF00781">
    <property type="entry name" value="DAGK_cat"/>
    <property type="match status" value="1"/>
</dbReference>
<dbReference type="InterPro" id="IPR045540">
    <property type="entry name" value="YegS/DAGK_C"/>
</dbReference>
<gene>
    <name evidence="14" type="ORF">BA062_09345</name>
</gene>
<dbReference type="SMART" id="SM00046">
    <property type="entry name" value="DAGKc"/>
    <property type="match status" value="1"/>
</dbReference>
<evidence type="ECO:0000256" key="2">
    <source>
        <dbReference type="ARBA" id="ARBA00005983"/>
    </source>
</evidence>
<keyword evidence="7 14" id="KW-0418">Kinase</keyword>
<accession>A0A318LMU6</accession>
<dbReference type="Pfam" id="PF19279">
    <property type="entry name" value="YegS_C"/>
    <property type="match status" value="1"/>
</dbReference>
<evidence type="ECO:0000256" key="8">
    <source>
        <dbReference type="ARBA" id="ARBA00022840"/>
    </source>
</evidence>
<protein>
    <submittedName>
        <fullName evidence="14">Sphingosine kinase</fullName>
    </submittedName>
</protein>
<dbReference type="AlphaFoldDB" id="A0A318LMU6"/>
<organism evidence="14 15">
    <name type="scientific">Prauserella flavalba</name>
    <dbReference type="NCBI Taxonomy" id="1477506"/>
    <lineage>
        <taxon>Bacteria</taxon>
        <taxon>Bacillati</taxon>
        <taxon>Actinomycetota</taxon>
        <taxon>Actinomycetes</taxon>
        <taxon>Pseudonocardiales</taxon>
        <taxon>Pseudonocardiaceae</taxon>
        <taxon>Prauserella</taxon>
    </lineage>
</organism>
<dbReference type="NCBIfam" id="TIGR00147">
    <property type="entry name" value="YegS/Rv2252/BmrU family lipid kinase"/>
    <property type="match status" value="1"/>
</dbReference>
<evidence type="ECO:0000313" key="14">
    <source>
        <dbReference type="EMBL" id="PXY35691.1"/>
    </source>
</evidence>
<dbReference type="InterPro" id="IPR017438">
    <property type="entry name" value="ATP-NAD_kinase_N"/>
</dbReference>
<dbReference type="Gene3D" id="2.60.200.40">
    <property type="match status" value="1"/>
</dbReference>
<evidence type="ECO:0000256" key="5">
    <source>
        <dbReference type="ARBA" id="ARBA00022723"/>
    </source>
</evidence>
<evidence type="ECO:0000256" key="11">
    <source>
        <dbReference type="ARBA" id="ARBA00023209"/>
    </source>
</evidence>
<keyword evidence="3" id="KW-0444">Lipid biosynthesis</keyword>
<dbReference type="GO" id="GO:0004143">
    <property type="term" value="F:ATP-dependent diacylglycerol kinase activity"/>
    <property type="evidence" value="ECO:0007669"/>
    <property type="project" value="TreeGrafter"/>
</dbReference>
<keyword evidence="6" id="KW-0547">Nucleotide-binding</keyword>
<dbReference type="OrthoDB" id="142078at2"/>
<keyword evidence="4" id="KW-0808">Transferase</keyword>
<keyword evidence="8" id="KW-0067">ATP-binding</keyword>
<sequence length="293" mass="30459">MGLHAALAVHPGSGQGAAARIAGTVAARLRDHVDRLDLLAADTPAQSRALLDRSHADGLDALVVLGGDGAAHQAVQFCAGTGVALGLVPSGTGNDLARALGVPSDVPAAVDAVIAALRQRRRRRIDLGRVGDTWFGTVLCAGFDAAVNERANRMRWPRGPRRYDLAILAELAAFRSSRVVVRTDRDELELPAVLAAIGNTGFYGGGVPICPDADPGDGLFDVTVVGNAGRRELVHMLPGLRTGRHVTHPAVTTLRAREVTLSGNDWPVYADGEPLGRVPVSVTCVPGALAVLG</sequence>
<name>A0A318LMU6_9PSEU</name>
<keyword evidence="10" id="KW-0443">Lipid metabolism</keyword>
<evidence type="ECO:0000256" key="7">
    <source>
        <dbReference type="ARBA" id="ARBA00022777"/>
    </source>
</evidence>
<keyword evidence="15" id="KW-1185">Reference proteome</keyword>
<evidence type="ECO:0000256" key="12">
    <source>
        <dbReference type="ARBA" id="ARBA00023264"/>
    </source>
</evidence>
<dbReference type="GO" id="GO:0005886">
    <property type="term" value="C:plasma membrane"/>
    <property type="evidence" value="ECO:0007669"/>
    <property type="project" value="TreeGrafter"/>
</dbReference>
<feature type="domain" description="DAGKc" evidence="13">
    <location>
        <begin position="1"/>
        <end position="133"/>
    </location>
</feature>
<keyword evidence="12" id="KW-1208">Phospholipid metabolism</keyword>
<dbReference type="PANTHER" id="PTHR12358">
    <property type="entry name" value="SPHINGOSINE KINASE"/>
    <property type="match status" value="1"/>
</dbReference>
<dbReference type="Proteomes" id="UP000247892">
    <property type="component" value="Unassembled WGS sequence"/>
</dbReference>
<dbReference type="InterPro" id="IPR050187">
    <property type="entry name" value="Lipid_Phosphate_FormReg"/>
</dbReference>
<keyword evidence="9" id="KW-0460">Magnesium</keyword>
<evidence type="ECO:0000256" key="4">
    <source>
        <dbReference type="ARBA" id="ARBA00022679"/>
    </source>
</evidence>
<evidence type="ECO:0000313" key="15">
    <source>
        <dbReference type="Proteomes" id="UP000247892"/>
    </source>
</evidence>
<evidence type="ECO:0000259" key="13">
    <source>
        <dbReference type="PROSITE" id="PS50146"/>
    </source>
</evidence>
<evidence type="ECO:0000256" key="6">
    <source>
        <dbReference type="ARBA" id="ARBA00022741"/>
    </source>
</evidence>
<dbReference type="GO" id="GO:0046872">
    <property type="term" value="F:metal ion binding"/>
    <property type="evidence" value="ECO:0007669"/>
    <property type="project" value="UniProtKB-KW"/>
</dbReference>
<dbReference type="InterPro" id="IPR016064">
    <property type="entry name" value="NAD/diacylglycerol_kinase_sf"/>
</dbReference>
<dbReference type="EMBL" id="MASU01000005">
    <property type="protein sequence ID" value="PXY35691.1"/>
    <property type="molecule type" value="Genomic_DNA"/>
</dbReference>
<dbReference type="PANTHER" id="PTHR12358:SF106">
    <property type="entry name" value="LIPID KINASE YEGS"/>
    <property type="match status" value="1"/>
</dbReference>
<dbReference type="RefSeq" id="WP_110335696.1">
    <property type="nucleotide sequence ID" value="NZ_MASU01000005.1"/>
</dbReference>
<dbReference type="InterPro" id="IPR005218">
    <property type="entry name" value="Diacylglycerol/lipid_kinase"/>
</dbReference>
<dbReference type="SUPFAM" id="SSF111331">
    <property type="entry name" value="NAD kinase/diacylglycerol kinase-like"/>
    <property type="match status" value="1"/>
</dbReference>
<evidence type="ECO:0000256" key="10">
    <source>
        <dbReference type="ARBA" id="ARBA00023098"/>
    </source>
</evidence>
<keyword evidence="5" id="KW-0479">Metal-binding</keyword>
<keyword evidence="11" id="KW-0594">Phospholipid biosynthesis</keyword>
<dbReference type="GO" id="GO:0005524">
    <property type="term" value="F:ATP binding"/>
    <property type="evidence" value="ECO:0007669"/>
    <property type="project" value="UniProtKB-KW"/>
</dbReference>
<comment type="similarity">
    <text evidence="2">Belongs to the diacylglycerol/lipid kinase family.</text>
</comment>
<comment type="cofactor">
    <cofactor evidence="1">
        <name>Mg(2+)</name>
        <dbReference type="ChEBI" id="CHEBI:18420"/>
    </cofactor>
</comment>
<dbReference type="Gene3D" id="3.40.50.10330">
    <property type="entry name" value="Probable inorganic polyphosphate/atp-NAD kinase, domain 1"/>
    <property type="match status" value="1"/>
</dbReference>
<dbReference type="GO" id="GO:0008654">
    <property type="term" value="P:phospholipid biosynthetic process"/>
    <property type="evidence" value="ECO:0007669"/>
    <property type="project" value="UniProtKB-KW"/>
</dbReference>
<proteinExistence type="inferred from homology"/>
<reference evidence="14 15" key="1">
    <citation type="submission" date="2016-07" db="EMBL/GenBank/DDBJ databases">
        <title>Draft genome sequence of Prauserella sp. YIM 121212, isolated from alkaline soil.</title>
        <authorList>
            <person name="Ruckert C."/>
            <person name="Albersmeier A."/>
            <person name="Jiang C.-L."/>
            <person name="Jiang Y."/>
            <person name="Kalinowski J."/>
            <person name="Schneider O."/>
            <person name="Winkler A."/>
            <person name="Zotchev S.B."/>
        </authorList>
    </citation>
    <scope>NUCLEOTIDE SEQUENCE [LARGE SCALE GENOMIC DNA]</scope>
    <source>
        <strain evidence="14 15">YIM 121212</strain>
    </source>
</reference>
<comment type="caution">
    <text evidence="14">The sequence shown here is derived from an EMBL/GenBank/DDBJ whole genome shotgun (WGS) entry which is preliminary data.</text>
</comment>
<evidence type="ECO:0000256" key="9">
    <source>
        <dbReference type="ARBA" id="ARBA00022842"/>
    </source>
</evidence>
<dbReference type="PROSITE" id="PS50146">
    <property type="entry name" value="DAGK"/>
    <property type="match status" value="1"/>
</dbReference>
<dbReference type="InterPro" id="IPR001206">
    <property type="entry name" value="Diacylglycerol_kinase_cat_dom"/>
</dbReference>